<evidence type="ECO:0000256" key="1">
    <source>
        <dbReference type="SAM" id="SignalP"/>
    </source>
</evidence>
<reference evidence="2 3" key="1">
    <citation type="submission" date="2019-09" db="EMBL/GenBank/DDBJ databases">
        <title>Genome sequence and assembly of Taibaiella sp.</title>
        <authorList>
            <person name="Chhetri G."/>
        </authorList>
    </citation>
    <scope>NUCLEOTIDE SEQUENCE [LARGE SCALE GENOMIC DNA]</scope>
    <source>
        <strain evidence="2 3">KVB11</strain>
    </source>
</reference>
<protein>
    <submittedName>
        <fullName evidence="2">DUF2490 domain-containing protein</fullName>
    </submittedName>
</protein>
<name>A0A5M6CQV1_9BACT</name>
<dbReference type="RefSeq" id="WP_150031909.1">
    <property type="nucleotide sequence ID" value="NZ_VWSH01000001.1"/>
</dbReference>
<feature type="signal peptide" evidence="1">
    <location>
        <begin position="1"/>
        <end position="21"/>
    </location>
</feature>
<evidence type="ECO:0000313" key="3">
    <source>
        <dbReference type="Proteomes" id="UP000323632"/>
    </source>
</evidence>
<keyword evidence="3" id="KW-1185">Reference proteome</keyword>
<dbReference type="InterPro" id="IPR019619">
    <property type="entry name" value="DUF2490"/>
</dbReference>
<keyword evidence="1" id="KW-0732">Signal</keyword>
<comment type="caution">
    <text evidence="2">The sequence shown here is derived from an EMBL/GenBank/DDBJ whole genome shotgun (WGS) entry which is preliminary data.</text>
</comment>
<dbReference type="Proteomes" id="UP000323632">
    <property type="component" value="Unassembled WGS sequence"/>
</dbReference>
<feature type="chain" id="PRO_5024292892" evidence="1">
    <location>
        <begin position="22"/>
        <end position="254"/>
    </location>
</feature>
<evidence type="ECO:0000313" key="2">
    <source>
        <dbReference type="EMBL" id="KAA5537333.1"/>
    </source>
</evidence>
<sequence>MNRKIAGLFLLLFCIPKLNFAQNRLKTNNTVIWLNQFHTININEHIAVLAEYQWRRTEGLKSWQQSLLRGGIQYKFKNGLSVLAGYAWTETFPYGDYPPKAAQPFPEHRIYEQVIWNDNIGRVLLNHRGRLEQRFLGVLDPAATDGRAITKWNYLNRLRYQLRVTLPLNNATLTDNTFYTAAFDEIFIGFGKNVNANVFDQNRIGLALGYKLNKRLGFEVVAFNQTVQQGAQIDGKSVFQYNNGFMLNANFNWN</sequence>
<dbReference type="Pfam" id="PF10677">
    <property type="entry name" value="DUF2490"/>
    <property type="match status" value="1"/>
</dbReference>
<organism evidence="2 3">
    <name type="scientific">Taibaiella lutea</name>
    <dbReference type="NCBI Taxonomy" id="2608001"/>
    <lineage>
        <taxon>Bacteria</taxon>
        <taxon>Pseudomonadati</taxon>
        <taxon>Bacteroidota</taxon>
        <taxon>Chitinophagia</taxon>
        <taxon>Chitinophagales</taxon>
        <taxon>Chitinophagaceae</taxon>
        <taxon>Taibaiella</taxon>
    </lineage>
</organism>
<accession>A0A5M6CQV1</accession>
<dbReference type="AlphaFoldDB" id="A0A5M6CQV1"/>
<gene>
    <name evidence="2" type="ORF">F0919_06570</name>
</gene>
<dbReference type="EMBL" id="VWSH01000001">
    <property type="protein sequence ID" value="KAA5537333.1"/>
    <property type="molecule type" value="Genomic_DNA"/>
</dbReference>
<proteinExistence type="predicted"/>